<accession>A0ACD3A263</accession>
<dbReference type="Proteomes" id="UP000308600">
    <property type="component" value="Unassembled WGS sequence"/>
</dbReference>
<evidence type="ECO:0000313" key="1">
    <source>
        <dbReference type="EMBL" id="TFK58987.1"/>
    </source>
</evidence>
<dbReference type="EMBL" id="ML209118">
    <property type="protein sequence ID" value="TFK58987.1"/>
    <property type="molecule type" value="Genomic_DNA"/>
</dbReference>
<name>A0ACD3A263_9AGAR</name>
<sequence>MATRNQLKRTREQREAELSASYAAFLEANPYQRRARSASPQPRATRPRHEIQAAEPAFEQQQHDFGGSSHQQDDPARNAGSPVQGTSGARGALIQPIQQPRQVQPQAMAPTPLSIKQASIGLNSAIPDIKTMAQFTSALQTAKLDTSGMLEGDIERLQNPTKDDFEVLKDNDFIFSLRSFIATTNAAKNVYDSFKVAAELHNPETDFWSFEKVKSKIEWLSGVVPIEQHMCPDSCIAYTGPYSGLDHCPFCDLPRYKDEESKLPHRTFSTIPLGPVLQSLYKSPEMAKNMDHRAKQTCEILKKRQEMHEVDPFDDVYCGSDYLDAVEAGLIKDDDIVFQFSVDGAQLLEHKQSDCWVYIFVNLNLPPTLRYKKDFVIPGAIIPGPKKPKDLASFLNTGLHHISAIQKEGLKIWRSDTSQVKIARPIAMIIGADGPAMADVAGKCGHFGMCGCRVECTMQGRRRDGDTHYYPVMLKPNNYSVPGCSHEDVTFAKLRQHELDGRAIYWTNLQRVANSANPTRYAENRRDTGITRPSIFSGLPLSLGVPKVFVVDMMHLIALNDPDLLLSLWRGTINHYGQDNPRTWEWRVLTDEIWPIHGKMVELCGSYLPSSFGHAPRNIAEKLNSGYRAWEFLIYLFGLAPALLLGVLPDKYWRNYCHLVRGLRLLSQYSISADQLKEAHRHICQFIRDFELYYYQRRAERIHFVRASIHLLYHLSSETIRMGPPAYYAQWTMENTIGNLTREIRQDYDPYTNLSNRGILRAQVTSLDLKNPDLNLRSKPQPTRVMPTISLENGCTLLHPRDTVLRHLTEIEIQALRLYWNNHPDWPNFENWPKAIKRWGRLRLPNQQIVRSSWAEDRLTRSVRRARIAKVQTGDTEPEFAEVRFYFQIKFGTTHFTLAMGSFFSEPDPTILSNSHSVVHCAKFRGDEGARVFDISDIVSLVAMVPFFRLTDSNAVNPTLAQRIEHPHNQFFLVEKPGLDVIQYQMDPEADEEYDENDIDAGE</sequence>
<organism evidence="1 2">
    <name type="scientific">Pluteus cervinus</name>
    <dbReference type="NCBI Taxonomy" id="181527"/>
    <lineage>
        <taxon>Eukaryota</taxon>
        <taxon>Fungi</taxon>
        <taxon>Dikarya</taxon>
        <taxon>Basidiomycota</taxon>
        <taxon>Agaricomycotina</taxon>
        <taxon>Agaricomycetes</taxon>
        <taxon>Agaricomycetidae</taxon>
        <taxon>Agaricales</taxon>
        <taxon>Pluteineae</taxon>
        <taxon>Pluteaceae</taxon>
        <taxon>Pluteus</taxon>
    </lineage>
</organism>
<protein>
    <submittedName>
        <fullName evidence="1">Uncharacterized protein</fullName>
    </submittedName>
</protein>
<proteinExistence type="predicted"/>
<gene>
    <name evidence="1" type="ORF">BDN72DRAFT_966192</name>
</gene>
<reference evidence="1 2" key="1">
    <citation type="journal article" date="2019" name="Nat. Ecol. Evol.">
        <title>Megaphylogeny resolves global patterns of mushroom evolution.</title>
        <authorList>
            <person name="Varga T."/>
            <person name="Krizsan K."/>
            <person name="Foldi C."/>
            <person name="Dima B."/>
            <person name="Sanchez-Garcia M."/>
            <person name="Sanchez-Ramirez S."/>
            <person name="Szollosi G.J."/>
            <person name="Szarkandi J.G."/>
            <person name="Papp V."/>
            <person name="Albert L."/>
            <person name="Andreopoulos W."/>
            <person name="Angelini C."/>
            <person name="Antonin V."/>
            <person name="Barry K.W."/>
            <person name="Bougher N.L."/>
            <person name="Buchanan P."/>
            <person name="Buyck B."/>
            <person name="Bense V."/>
            <person name="Catcheside P."/>
            <person name="Chovatia M."/>
            <person name="Cooper J."/>
            <person name="Damon W."/>
            <person name="Desjardin D."/>
            <person name="Finy P."/>
            <person name="Geml J."/>
            <person name="Haridas S."/>
            <person name="Hughes K."/>
            <person name="Justo A."/>
            <person name="Karasinski D."/>
            <person name="Kautmanova I."/>
            <person name="Kiss B."/>
            <person name="Kocsube S."/>
            <person name="Kotiranta H."/>
            <person name="LaButti K.M."/>
            <person name="Lechner B.E."/>
            <person name="Liimatainen K."/>
            <person name="Lipzen A."/>
            <person name="Lukacs Z."/>
            <person name="Mihaltcheva S."/>
            <person name="Morgado L.N."/>
            <person name="Niskanen T."/>
            <person name="Noordeloos M.E."/>
            <person name="Ohm R.A."/>
            <person name="Ortiz-Santana B."/>
            <person name="Ovrebo C."/>
            <person name="Racz N."/>
            <person name="Riley R."/>
            <person name="Savchenko A."/>
            <person name="Shiryaev A."/>
            <person name="Soop K."/>
            <person name="Spirin V."/>
            <person name="Szebenyi C."/>
            <person name="Tomsovsky M."/>
            <person name="Tulloss R.E."/>
            <person name="Uehling J."/>
            <person name="Grigoriev I.V."/>
            <person name="Vagvolgyi C."/>
            <person name="Papp T."/>
            <person name="Martin F.M."/>
            <person name="Miettinen O."/>
            <person name="Hibbett D.S."/>
            <person name="Nagy L.G."/>
        </authorList>
    </citation>
    <scope>NUCLEOTIDE SEQUENCE [LARGE SCALE GENOMIC DNA]</scope>
    <source>
        <strain evidence="1 2">NL-1719</strain>
    </source>
</reference>
<keyword evidence="2" id="KW-1185">Reference proteome</keyword>
<evidence type="ECO:0000313" key="2">
    <source>
        <dbReference type="Proteomes" id="UP000308600"/>
    </source>
</evidence>